<dbReference type="InterPro" id="IPR038731">
    <property type="entry name" value="RgtA/B/C-like"/>
</dbReference>
<keyword evidence="5 8" id="KW-0812">Transmembrane</keyword>
<accession>A0A1G9NJB3</accession>
<keyword evidence="11" id="KW-1185">Reference proteome</keyword>
<reference evidence="10 11" key="1">
    <citation type="submission" date="2016-10" db="EMBL/GenBank/DDBJ databases">
        <authorList>
            <person name="de Groot N.N."/>
        </authorList>
    </citation>
    <scope>NUCLEOTIDE SEQUENCE [LARGE SCALE GENOMIC DNA]</scope>
    <source>
        <strain evidence="10 11">DSM 16077</strain>
    </source>
</reference>
<dbReference type="GO" id="GO:0016763">
    <property type="term" value="F:pentosyltransferase activity"/>
    <property type="evidence" value="ECO:0007669"/>
    <property type="project" value="TreeGrafter"/>
</dbReference>
<sequence length="517" mass="57110">MVEFEQKHTQWTWGWERAALALILGIGLMRILALALNPIELYADESQYWVWSLRLDWGYFSKPPMIAWLIRLMTTIFGDTEFSVRLASPLLHSATASFLFLSARKLWDARTGFWAALIYLTIPSLWISGAIISTDVPAMCAWSAGLYALLRLRDGGGWASAAGLGLAIGLGFLSKYVLIYFVLGVGICLVIDAPTRHALLNLRGALAMLIGAALLTPNILWNAAHDFATVSHTAANANWGGDLFHPAELFEFLAGQLGIFGPALFIVLLAILGGIIWRFREALPDSRLLAAFILPALLTVSAQAFISRAHANWAGAAYIAATLLVAAFLLRGPAWRRGILYGSIAFHTALGLFMTVVVVNPPLVEAFHLENSTKRIRAWQETADAISQAGTAADYSAIVFDDRNIFHQMQRYGSDTNPSLAMWLRYSGPVNHAEQEWPLEDGHQAPVLIVSHRPLEVAKMREDFDQFDAAGSLSIALDGDKTREFTLWRAQGYHRIERDAAYEMNWQAIDEAVQAGN</sequence>
<evidence type="ECO:0000256" key="4">
    <source>
        <dbReference type="ARBA" id="ARBA00022679"/>
    </source>
</evidence>
<feature type="transmembrane region" description="Helical" evidence="8">
    <location>
        <begin position="253"/>
        <end position="276"/>
    </location>
</feature>
<evidence type="ECO:0000313" key="11">
    <source>
        <dbReference type="Proteomes" id="UP000199759"/>
    </source>
</evidence>
<evidence type="ECO:0000256" key="2">
    <source>
        <dbReference type="ARBA" id="ARBA00022475"/>
    </source>
</evidence>
<keyword evidence="2" id="KW-1003">Cell membrane</keyword>
<gene>
    <name evidence="10" type="ORF">SAMN04488568_102352</name>
</gene>
<evidence type="ECO:0000256" key="7">
    <source>
        <dbReference type="ARBA" id="ARBA00023136"/>
    </source>
</evidence>
<dbReference type="EMBL" id="FNHG01000002">
    <property type="protein sequence ID" value="SDL86087.1"/>
    <property type="molecule type" value="Genomic_DNA"/>
</dbReference>
<name>A0A1G9NJB3_9PROT</name>
<comment type="subcellular location">
    <subcellularLocation>
        <location evidence="1">Cell membrane</location>
        <topology evidence="1">Multi-pass membrane protein</topology>
    </subcellularLocation>
</comment>
<feature type="transmembrane region" description="Helical" evidence="8">
    <location>
        <begin position="158"/>
        <end position="191"/>
    </location>
</feature>
<dbReference type="AlphaFoldDB" id="A0A1G9NJB3"/>
<feature type="transmembrane region" description="Helical" evidence="8">
    <location>
        <begin position="113"/>
        <end position="132"/>
    </location>
</feature>
<feature type="transmembrane region" description="Helical" evidence="8">
    <location>
        <begin position="198"/>
        <end position="221"/>
    </location>
</feature>
<organism evidence="10 11">
    <name type="scientific">Maricaulis salignorans</name>
    <dbReference type="NCBI Taxonomy" id="144026"/>
    <lineage>
        <taxon>Bacteria</taxon>
        <taxon>Pseudomonadati</taxon>
        <taxon>Pseudomonadota</taxon>
        <taxon>Alphaproteobacteria</taxon>
        <taxon>Maricaulales</taxon>
        <taxon>Maricaulaceae</taxon>
        <taxon>Maricaulis</taxon>
    </lineage>
</organism>
<evidence type="ECO:0000256" key="5">
    <source>
        <dbReference type="ARBA" id="ARBA00022692"/>
    </source>
</evidence>
<evidence type="ECO:0000256" key="3">
    <source>
        <dbReference type="ARBA" id="ARBA00022676"/>
    </source>
</evidence>
<dbReference type="GO" id="GO:0005886">
    <property type="term" value="C:plasma membrane"/>
    <property type="evidence" value="ECO:0007669"/>
    <property type="project" value="UniProtKB-SubCell"/>
</dbReference>
<keyword evidence="6 8" id="KW-1133">Transmembrane helix</keyword>
<dbReference type="STRING" id="144026.SAMN04488568_102352"/>
<keyword evidence="3 10" id="KW-0328">Glycosyltransferase</keyword>
<evidence type="ECO:0000256" key="1">
    <source>
        <dbReference type="ARBA" id="ARBA00004651"/>
    </source>
</evidence>
<evidence type="ECO:0000256" key="6">
    <source>
        <dbReference type="ARBA" id="ARBA00022989"/>
    </source>
</evidence>
<dbReference type="PANTHER" id="PTHR33908:SF11">
    <property type="entry name" value="MEMBRANE PROTEIN"/>
    <property type="match status" value="1"/>
</dbReference>
<keyword evidence="7 8" id="KW-0472">Membrane</keyword>
<dbReference type="Proteomes" id="UP000199759">
    <property type="component" value="Unassembled WGS sequence"/>
</dbReference>
<keyword evidence="4 10" id="KW-0808">Transferase</keyword>
<proteinExistence type="predicted"/>
<evidence type="ECO:0000256" key="8">
    <source>
        <dbReference type="SAM" id="Phobius"/>
    </source>
</evidence>
<dbReference type="PANTHER" id="PTHR33908">
    <property type="entry name" value="MANNOSYLTRANSFERASE YKCB-RELATED"/>
    <property type="match status" value="1"/>
</dbReference>
<dbReference type="InterPro" id="IPR050297">
    <property type="entry name" value="LipidA_mod_glycosyltrf_83"/>
</dbReference>
<dbReference type="Pfam" id="PF13231">
    <property type="entry name" value="PMT_2"/>
    <property type="match status" value="1"/>
</dbReference>
<dbReference type="RefSeq" id="WP_091766808.1">
    <property type="nucleotide sequence ID" value="NZ_JBLXBE010000005.1"/>
</dbReference>
<feature type="transmembrane region" description="Helical" evidence="8">
    <location>
        <begin position="339"/>
        <end position="359"/>
    </location>
</feature>
<feature type="domain" description="Glycosyltransferase RgtA/B/C/D-like" evidence="9">
    <location>
        <begin position="61"/>
        <end position="221"/>
    </location>
</feature>
<dbReference type="OrthoDB" id="9811222at2"/>
<feature type="transmembrane region" description="Helical" evidence="8">
    <location>
        <begin position="312"/>
        <end position="330"/>
    </location>
</feature>
<evidence type="ECO:0000259" key="9">
    <source>
        <dbReference type="Pfam" id="PF13231"/>
    </source>
</evidence>
<dbReference type="GO" id="GO:0009103">
    <property type="term" value="P:lipopolysaccharide biosynthetic process"/>
    <property type="evidence" value="ECO:0007669"/>
    <property type="project" value="UniProtKB-ARBA"/>
</dbReference>
<feature type="transmembrane region" description="Helical" evidence="8">
    <location>
        <begin position="288"/>
        <end position="306"/>
    </location>
</feature>
<feature type="transmembrane region" description="Helical" evidence="8">
    <location>
        <begin position="18"/>
        <end position="36"/>
    </location>
</feature>
<evidence type="ECO:0000313" key="10">
    <source>
        <dbReference type="EMBL" id="SDL86087.1"/>
    </source>
</evidence>
<protein>
    <submittedName>
        <fullName evidence="10">Dolichyl-phosphate-mannose-protein mannosyltransferase</fullName>
    </submittedName>
</protein>